<keyword evidence="2" id="KW-1185">Reference proteome</keyword>
<protein>
    <submittedName>
        <fullName evidence="1">Uncharacterized protein</fullName>
    </submittedName>
</protein>
<organism evidence="1 2">
    <name type="scientific">Popillia japonica</name>
    <name type="common">Japanese beetle</name>
    <dbReference type="NCBI Taxonomy" id="7064"/>
    <lineage>
        <taxon>Eukaryota</taxon>
        <taxon>Metazoa</taxon>
        <taxon>Ecdysozoa</taxon>
        <taxon>Arthropoda</taxon>
        <taxon>Hexapoda</taxon>
        <taxon>Insecta</taxon>
        <taxon>Pterygota</taxon>
        <taxon>Neoptera</taxon>
        <taxon>Endopterygota</taxon>
        <taxon>Coleoptera</taxon>
        <taxon>Polyphaga</taxon>
        <taxon>Scarabaeiformia</taxon>
        <taxon>Scarabaeidae</taxon>
        <taxon>Rutelinae</taxon>
        <taxon>Popillia</taxon>
    </lineage>
</organism>
<name>A0AAW1MEH3_POPJA</name>
<reference evidence="1 2" key="1">
    <citation type="journal article" date="2024" name="BMC Genomics">
        <title>De novo assembly and annotation of Popillia japonica's genome with initial clues to its potential as an invasive pest.</title>
        <authorList>
            <person name="Cucini C."/>
            <person name="Boschi S."/>
            <person name="Funari R."/>
            <person name="Cardaioli E."/>
            <person name="Iannotti N."/>
            <person name="Marturano G."/>
            <person name="Paoli F."/>
            <person name="Bruttini M."/>
            <person name="Carapelli A."/>
            <person name="Frati F."/>
            <person name="Nardi F."/>
        </authorList>
    </citation>
    <scope>NUCLEOTIDE SEQUENCE [LARGE SCALE GENOMIC DNA]</scope>
    <source>
        <strain evidence="1">DMR45628</strain>
    </source>
</reference>
<sequence>MTAPTSFINTKEFIEYENSGSAANSYLTYVKDFGKWDVTVGTHSISETKYCDNQPKPLTPYDTKNSHNVVKCYAGKTKACNLFRGYLIVNYKYDVLFGVALPLSDNTCYDRFSSRLTRRINLTGIIQYTYYSAFPKITTSYTCMVVAFSAIVVL</sequence>
<comment type="caution">
    <text evidence="1">The sequence shown here is derived from an EMBL/GenBank/DDBJ whole genome shotgun (WGS) entry which is preliminary data.</text>
</comment>
<dbReference type="Proteomes" id="UP001458880">
    <property type="component" value="Unassembled WGS sequence"/>
</dbReference>
<evidence type="ECO:0000313" key="2">
    <source>
        <dbReference type="Proteomes" id="UP001458880"/>
    </source>
</evidence>
<gene>
    <name evidence="1" type="ORF">QE152_g7126</name>
</gene>
<accession>A0AAW1MEH3</accession>
<evidence type="ECO:0000313" key="1">
    <source>
        <dbReference type="EMBL" id="KAK9745214.1"/>
    </source>
</evidence>
<proteinExistence type="predicted"/>
<dbReference type="AlphaFoldDB" id="A0AAW1MEH3"/>
<dbReference type="EMBL" id="JASPKY010000050">
    <property type="protein sequence ID" value="KAK9745214.1"/>
    <property type="molecule type" value="Genomic_DNA"/>
</dbReference>